<dbReference type="Proteomes" id="UP000199657">
    <property type="component" value="Unassembled WGS sequence"/>
</dbReference>
<evidence type="ECO:0000313" key="3">
    <source>
        <dbReference type="Proteomes" id="UP000199657"/>
    </source>
</evidence>
<dbReference type="OrthoDB" id="9058532at2"/>
<dbReference type="EMBL" id="FOEG01000008">
    <property type="protein sequence ID" value="SEP06730.1"/>
    <property type="molecule type" value="Genomic_DNA"/>
</dbReference>
<dbReference type="PANTHER" id="PTHR48228">
    <property type="entry name" value="SUCCINYL-COA--D-CITRAMALATE COA-TRANSFERASE"/>
    <property type="match status" value="1"/>
</dbReference>
<dbReference type="InterPro" id="IPR003673">
    <property type="entry name" value="CoA-Trfase_fam_III"/>
</dbReference>
<reference evidence="2 3" key="1">
    <citation type="submission" date="2016-10" db="EMBL/GenBank/DDBJ databases">
        <authorList>
            <person name="de Groot N.N."/>
        </authorList>
    </citation>
    <scope>NUCLEOTIDE SEQUENCE [LARGE SCALE GENOMIC DNA]</scope>
    <source>
        <strain evidence="2 3">CGMCC 1.6291</strain>
    </source>
</reference>
<name>A0A1H8UU39_9GAMM</name>
<dbReference type="Gene3D" id="3.40.50.10540">
    <property type="entry name" value="Crotonobetainyl-coa:carnitine coa-transferase, domain 1"/>
    <property type="match status" value="1"/>
</dbReference>
<dbReference type="InterPro" id="IPR044855">
    <property type="entry name" value="CoA-Trfase_III_dom3_sf"/>
</dbReference>
<dbReference type="InterPro" id="IPR023606">
    <property type="entry name" value="CoA-Trfase_III_dom_1_sf"/>
</dbReference>
<dbReference type="AlphaFoldDB" id="A0A1H8UU39"/>
<feature type="region of interest" description="Disordered" evidence="1">
    <location>
        <begin position="341"/>
        <end position="361"/>
    </location>
</feature>
<sequence>MGPLKGVRVVEMAGIGPGPFCGMMLADMGADVLRIDRKTANALPVDDPVTARGRRSVALDLKQPAGVETVLQLVEQADILIEGYRPGVMERLGLGPETCLERNPRLVYGRMTGWGQDGPLAQAAGHDLNYIALAGALHGIGRPGERPVPPLNLVGDYGGGAMMLAFGVVCATLEARQSGQGQVVDSAMTDGTALLLSLFHGLRAQGVWSNERGTNLLDGGAPFYDTYTCADGRHISIGALEPQFYRELLERIGLGDDPDCAEQMNRKAWPAMRARFEAVFATRTSQEWCDILEGTDVCFAPVLDMDEAPEHPHHVARGTFVQHDGMVQAAPAPRFSRTRAELTTGARKPGEDTDTALTDWGIDPGVVSELREQGVC</sequence>
<dbReference type="InterPro" id="IPR050509">
    <property type="entry name" value="CoA-transferase_III"/>
</dbReference>
<dbReference type="RefSeq" id="WP_091645300.1">
    <property type="nucleotide sequence ID" value="NZ_FOEG01000008.1"/>
</dbReference>
<keyword evidence="3" id="KW-1185">Reference proteome</keyword>
<dbReference type="Gene3D" id="3.30.1540.10">
    <property type="entry name" value="formyl-coa transferase, domain 3"/>
    <property type="match status" value="1"/>
</dbReference>
<gene>
    <name evidence="2" type="ORF">SAMN04488052_10857</name>
</gene>
<dbReference type="PANTHER" id="PTHR48228:SF5">
    <property type="entry name" value="ALPHA-METHYLACYL-COA RACEMASE"/>
    <property type="match status" value="1"/>
</dbReference>
<evidence type="ECO:0000313" key="2">
    <source>
        <dbReference type="EMBL" id="SEP06730.1"/>
    </source>
</evidence>
<protein>
    <submittedName>
        <fullName evidence="2">Alpha-methylacyl-CoA racemase</fullName>
    </submittedName>
</protein>
<accession>A0A1H8UU39</accession>
<dbReference type="GO" id="GO:0003824">
    <property type="term" value="F:catalytic activity"/>
    <property type="evidence" value="ECO:0007669"/>
    <property type="project" value="InterPro"/>
</dbReference>
<organism evidence="2 3">
    <name type="scientific">Aquisalimonas asiatica</name>
    <dbReference type="NCBI Taxonomy" id="406100"/>
    <lineage>
        <taxon>Bacteria</taxon>
        <taxon>Pseudomonadati</taxon>
        <taxon>Pseudomonadota</taxon>
        <taxon>Gammaproteobacteria</taxon>
        <taxon>Chromatiales</taxon>
        <taxon>Ectothiorhodospiraceae</taxon>
        <taxon>Aquisalimonas</taxon>
    </lineage>
</organism>
<proteinExistence type="predicted"/>
<dbReference type="Pfam" id="PF02515">
    <property type="entry name" value="CoA_transf_3"/>
    <property type="match status" value="1"/>
</dbReference>
<dbReference type="SUPFAM" id="SSF89796">
    <property type="entry name" value="CoA-transferase family III (CaiB/BaiF)"/>
    <property type="match status" value="1"/>
</dbReference>
<evidence type="ECO:0000256" key="1">
    <source>
        <dbReference type="SAM" id="MobiDB-lite"/>
    </source>
</evidence>
<dbReference type="STRING" id="406100.SAMN04488052_10857"/>